<dbReference type="InParanoid" id="A8N3E0"/>
<evidence type="ECO:0000259" key="3">
    <source>
        <dbReference type="Pfam" id="PF00561"/>
    </source>
</evidence>
<comment type="similarity">
    <text evidence="2">Belongs to the AB hydrolase superfamily. Epoxide hydrolase family.</text>
</comment>
<dbReference type="AlphaFoldDB" id="A8N3E0"/>
<feature type="domain" description="AB hydrolase-1" evidence="3">
    <location>
        <begin position="29"/>
        <end position="309"/>
    </location>
</feature>
<dbReference type="InterPro" id="IPR000639">
    <property type="entry name" value="Epox_hydrolase-like"/>
</dbReference>
<dbReference type="Gene3D" id="3.40.50.1820">
    <property type="entry name" value="alpha/beta hydrolase"/>
    <property type="match status" value="1"/>
</dbReference>
<dbReference type="STRING" id="240176.A8N3E0"/>
<dbReference type="OMA" id="PDHAAMW"/>
<dbReference type="GO" id="GO:0016787">
    <property type="term" value="F:hydrolase activity"/>
    <property type="evidence" value="ECO:0007669"/>
    <property type="project" value="UniProtKB-KW"/>
</dbReference>
<protein>
    <recommendedName>
        <fullName evidence="3">AB hydrolase-1 domain-containing protein</fullName>
    </recommendedName>
</protein>
<evidence type="ECO:0000313" key="4">
    <source>
        <dbReference type="EMBL" id="EAU92425.2"/>
    </source>
</evidence>
<dbReference type="GeneID" id="6005894"/>
<evidence type="ECO:0000256" key="2">
    <source>
        <dbReference type="ARBA" id="ARBA00038334"/>
    </source>
</evidence>
<evidence type="ECO:0000256" key="1">
    <source>
        <dbReference type="ARBA" id="ARBA00022801"/>
    </source>
</evidence>
<keyword evidence="1" id="KW-0378">Hydrolase</keyword>
<dbReference type="PANTHER" id="PTHR43329">
    <property type="entry name" value="EPOXIDE HYDROLASE"/>
    <property type="match status" value="1"/>
</dbReference>
<dbReference type="Proteomes" id="UP000001861">
    <property type="component" value="Unassembled WGS sequence"/>
</dbReference>
<comment type="caution">
    <text evidence="4">The sequence shown here is derived from an EMBL/GenBank/DDBJ whole genome shotgun (WGS) entry which is preliminary data.</text>
</comment>
<evidence type="ECO:0000313" key="5">
    <source>
        <dbReference type="Proteomes" id="UP000001861"/>
    </source>
</evidence>
<dbReference type="VEuPathDB" id="FungiDB:CC1G_00644"/>
<dbReference type="EMBL" id="AACS02000001">
    <property type="protein sequence ID" value="EAU92425.2"/>
    <property type="molecule type" value="Genomic_DNA"/>
</dbReference>
<organism evidence="4 5">
    <name type="scientific">Coprinopsis cinerea (strain Okayama-7 / 130 / ATCC MYA-4618 / FGSC 9003)</name>
    <name type="common">Inky cap fungus</name>
    <name type="synonym">Hormographiella aspergillata</name>
    <dbReference type="NCBI Taxonomy" id="240176"/>
    <lineage>
        <taxon>Eukaryota</taxon>
        <taxon>Fungi</taxon>
        <taxon>Dikarya</taxon>
        <taxon>Basidiomycota</taxon>
        <taxon>Agaricomycotina</taxon>
        <taxon>Agaricomycetes</taxon>
        <taxon>Agaricomycetidae</taxon>
        <taxon>Agaricales</taxon>
        <taxon>Agaricineae</taxon>
        <taxon>Psathyrellaceae</taxon>
        <taxon>Coprinopsis</taxon>
    </lineage>
</organism>
<dbReference type="SUPFAM" id="SSF53474">
    <property type="entry name" value="alpha/beta-Hydrolases"/>
    <property type="match status" value="1"/>
</dbReference>
<name>A8N3E0_COPC7</name>
<gene>
    <name evidence="4" type="ORF">CC1G_00644</name>
</gene>
<accession>A8N3E0</accession>
<dbReference type="KEGG" id="cci:CC1G_00644"/>
<dbReference type="eggNOG" id="KOG4178">
    <property type="taxonomic scope" value="Eukaryota"/>
</dbReference>
<dbReference type="ESTHER" id="copc7-a8n3e0">
    <property type="family name" value="Epoxide_hydrolase"/>
</dbReference>
<sequence length="324" mass="36497">MDLSHYKQVTVSRGYKYNYYAVPPVDGKPTLLFVHGFPSTAQDWRRQVAYFKPKGYGFIIPDMLGYGGTDKPLDHEAYVGTAIAKDLYDIVEAEGIGKVIAIGHDWLVSFVLSFARKAKSDRFAGFAFLAVGYMDPRVKMSAEEGREMAKKVLGYESTGYWWFFSSPEAPDIIRKHIDSFYDIIWAKDPSVWKELFCGTGSLQSSLESNTRVPRADSMSAEEYRDSQLIFLKHGYEAPCLYYKAQTTGAGTADATAIPEEKAIINKPVLFLGAEKDAVCVPNFQKPSKDTCPNSKTKVIDSGHWLMFDKEEEVNIELESWFKSL</sequence>
<dbReference type="InterPro" id="IPR029058">
    <property type="entry name" value="AB_hydrolase_fold"/>
</dbReference>
<reference evidence="4 5" key="1">
    <citation type="journal article" date="2010" name="Proc. Natl. Acad. Sci. U.S.A.">
        <title>Insights into evolution of multicellular fungi from the assembled chromosomes of the mushroom Coprinopsis cinerea (Coprinus cinereus).</title>
        <authorList>
            <person name="Stajich J.E."/>
            <person name="Wilke S.K."/>
            <person name="Ahren D."/>
            <person name="Au C.H."/>
            <person name="Birren B.W."/>
            <person name="Borodovsky M."/>
            <person name="Burns C."/>
            <person name="Canback B."/>
            <person name="Casselton L.A."/>
            <person name="Cheng C.K."/>
            <person name="Deng J."/>
            <person name="Dietrich F.S."/>
            <person name="Fargo D.C."/>
            <person name="Farman M.L."/>
            <person name="Gathman A.C."/>
            <person name="Goldberg J."/>
            <person name="Guigo R."/>
            <person name="Hoegger P.J."/>
            <person name="Hooker J.B."/>
            <person name="Huggins A."/>
            <person name="James T.Y."/>
            <person name="Kamada T."/>
            <person name="Kilaru S."/>
            <person name="Kodira C."/>
            <person name="Kues U."/>
            <person name="Kupfer D."/>
            <person name="Kwan H.S."/>
            <person name="Lomsadze A."/>
            <person name="Li W."/>
            <person name="Lilly W.W."/>
            <person name="Ma L.J."/>
            <person name="Mackey A.J."/>
            <person name="Manning G."/>
            <person name="Martin F."/>
            <person name="Muraguchi H."/>
            <person name="Natvig D.O."/>
            <person name="Palmerini H."/>
            <person name="Ramesh M.A."/>
            <person name="Rehmeyer C.J."/>
            <person name="Roe B.A."/>
            <person name="Shenoy N."/>
            <person name="Stanke M."/>
            <person name="Ter-Hovhannisyan V."/>
            <person name="Tunlid A."/>
            <person name="Velagapudi R."/>
            <person name="Vision T.J."/>
            <person name="Zeng Q."/>
            <person name="Zolan M.E."/>
            <person name="Pukkila P.J."/>
        </authorList>
    </citation>
    <scope>NUCLEOTIDE SEQUENCE [LARGE SCALE GENOMIC DNA]</scope>
    <source>
        <strain evidence="5">Okayama-7 / 130 / ATCC MYA-4618 / FGSC 9003</strain>
    </source>
</reference>
<dbReference type="InterPro" id="IPR000073">
    <property type="entry name" value="AB_hydrolase_1"/>
</dbReference>
<dbReference type="HOGENOM" id="CLU_020336_7_0_1"/>
<keyword evidence="5" id="KW-1185">Reference proteome</keyword>
<dbReference type="Pfam" id="PF00561">
    <property type="entry name" value="Abhydrolase_1"/>
    <property type="match status" value="1"/>
</dbReference>
<proteinExistence type="inferred from homology"/>
<dbReference type="OrthoDB" id="408373at2759"/>
<dbReference type="PRINTS" id="PR00412">
    <property type="entry name" value="EPOXHYDRLASE"/>
</dbReference>
<dbReference type="RefSeq" id="XP_001829465.2">
    <property type="nucleotide sequence ID" value="XM_001829413.2"/>
</dbReference>